<accession>A0ABR5MMC5</accession>
<dbReference type="InterPro" id="IPR045864">
    <property type="entry name" value="aa-tRNA-synth_II/BPL/LPL"/>
</dbReference>
<keyword evidence="3" id="KW-1185">Reference proteome</keyword>
<dbReference type="InterPro" id="IPR050664">
    <property type="entry name" value="Octanoyltrans_LipM/LipL"/>
</dbReference>
<dbReference type="Proteomes" id="UP000037854">
    <property type="component" value="Unassembled WGS sequence"/>
</dbReference>
<dbReference type="CDD" id="cd16443">
    <property type="entry name" value="LplA"/>
    <property type="match status" value="1"/>
</dbReference>
<name>A0ABR5MMC5_9BACI</name>
<evidence type="ECO:0000259" key="1">
    <source>
        <dbReference type="PROSITE" id="PS51733"/>
    </source>
</evidence>
<comment type="caution">
    <text evidence="2">The sequence shown here is derived from an EMBL/GenBank/DDBJ whole genome shotgun (WGS) entry which is preliminary data.</text>
</comment>
<gene>
    <name evidence="2" type="ORF">AFL42_02945</name>
</gene>
<dbReference type="PANTHER" id="PTHR43679">
    <property type="entry name" value="OCTANOYLTRANSFERASE LIPM-RELATED"/>
    <property type="match status" value="1"/>
</dbReference>
<evidence type="ECO:0000313" key="3">
    <source>
        <dbReference type="Proteomes" id="UP000037854"/>
    </source>
</evidence>
<dbReference type="PANTHER" id="PTHR43679:SF2">
    <property type="entry name" value="OCTANOYL-[GCVH]:PROTEIN N-OCTANOYLTRANSFERASE"/>
    <property type="match status" value="1"/>
</dbReference>
<dbReference type="Pfam" id="PF21948">
    <property type="entry name" value="LplA-B_cat"/>
    <property type="match status" value="1"/>
</dbReference>
<dbReference type="EMBL" id="LGTK01000006">
    <property type="protein sequence ID" value="KPH77636.1"/>
    <property type="molecule type" value="Genomic_DNA"/>
</dbReference>
<dbReference type="SUPFAM" id="SSF55681">
    <property type="entry name" value="Class II aaRS and biotin synthetases"/>
    <property type="match status" value="1"/>
</dbReference>
<proteinExistence type="predicted"/>
<feature type="domain" description="BPL/LPL catalytic" evidence="1">
    <location>
        <begin position="14"/>
        <end position="224"/>
    </location>
</feature>
<organism evidence="2 3">
    <name type="scientific">Oceanobacillus caeni</name>
    <dbReference type="NCBI Taxonomy" id="405946"/>
    <lineage>
        <taxon>Bacteria</taxon>
        <taxon>Bacillati</taxon>
        <taxon>Bacillota</taxon>
        <taxon>Bacilli</taxon>
        <taxon>Bacillales</taxon>
        <taxon>Bacillaceae</taxon>
        <taxon>Oceanobacillus</taxon>
    </lineage>
</organism>
<protein>
    <submittedName>
        <fullName evidence="2">Octanoyltransferase</fullName>
    </submittedName>
</protein>
<evidence type="ECO:0000313" key="2">
    <source>
        <dbReference type="EMBL" id="KPH77636.1"/>
    </source>
</evidence>
<reference evidence="2 3" key="1">
    <citation type="submission" date="2015-07" db="EMBL/GenBank/DDBJ databases">
        <title>High-quality draft genome sequence of Oceanobacillus caeni HM6, a bacillus isolated from a human feces.</title>
        <authorList>
            <person name="Kumar J."/>
            <person name="Verma M.K."/>
            <person name="Pandey R."/>
            <person name="Bhambi M."/>
            <person name="Chauhan N."/>
        </authorList>
    </citation>
    <scope>NUCLEOTIDE SEQUENCE [LARGE SCALE GENOMIC DNA]</scope>
    <source>
        <strain evidence="2 3">HM6</strain>
    </source>
</reference>
<sequence>MAMDESLLNWHSEGKIPPTLRFYGWSHPTLSAGQFQKVHKSIHFDNVNSYHCQFVRRLTGGSAVLHDNELTYSIVVSEDHPEIPTSIKEAYHVLSKGLYEGFKNLGITVDYAMPDRSAMKEKTAVCFEKAAFYEMVVDGKKLSGNAQTRKKGVLLQHGSIPMSLDIKMLYDLFRFPSEKIKQRRRDAFQSKAITIDQLTNKQKSFDEVKDAFYQGFQHGLNVTFRPFELSKQQWEEVHHLAETKYRSEDWNYHRLLKESIKSV</sequence>
<dbReference type="Gene3D" id="3.30.930.10">
    <property type="entry name" value="Bira Bifunctional Protein, Domain 2"/>
    <property type="match status" value="1"/>
</dbReference>
<dbReference type="InterPro" id="IPR004143">
    <property type="entry name" value="BPL_LPL_catalytic"/>
</dbReference>
<dbReference type="PROSITE" id="PS51733">
    <property type="entry name" value="BPL_LPL_CATALYTIC"/>
    <property type="match status" value="1"/>
</dbReference>